<proteinExistence type="predicted"/>
<dbReference type="AlphaFoldDB" id="A0A9P0DYK8"/>
<organism evidence="1 2">
    <name type="scientific">Nezara viridula</name>
    <name type="common">Southern green stink bug</name>
    <name type="synonym">Cimex viridulus</name>
    <dbReference type="NCBI Taxonomy" id="85310"/>
    <lineage>
        <taxon>Eukaryota</taxon>
        <taxon>Metazoa</taxon>
        <taxon>Ecdysozoa</taxon>
        <taxon>Arthropoda</taxon>
        <taxon>Hexapoda</taxon>
        <taxon>Insecta</taxon>
        <taxon>Pterygota</taxon>
        <taxon>Neoptera</taxon>
        <taxon>Paraneoptera</taxon>
        <taxon>Hemiptera</taxon>
        <taxon>Heteroptera</taxon>
        <taxon>Panheteroptera</taxon>
        <taxon>Pentatomomorpha</taxon>
        <taxon>Pentatomoidea</taxon>
        <taxon>Pentatomidae</taxon>
        <taxon>Pentatominae</taxon>
        <taxon>Nezara</taxon>
    </lineage>
</organism>
<feature type="non-terminal residue" evidence="1">
    <location>
        <position position="80"/>
    </location>
</feature>
<name>A0A9P0DYK8_NEZVI</name>
<dbReference type="EMBL" id="OV725077">
    <property type="protein sequence ID" value="CAH1390444.1"/>
    <property type="molecule type" value="Genomic_DNA"/>
</dbReference>
<protein>
    <submittedName>
        <fullName evidence="1">Uncharacterized protein</fullName>
    </submittedName>
</protein>
<reference evidence="1" key="1">
    <citation type="submission" date="2022-01" db="EMBL/GenBank/DDBJ databases">
        <authorList>
            <person name="King R."/>
        </authorList>
    </citation>
    <scope>NUCLEOTIDE SEQUENCE</scope>
</reference>
<sequence length="80" mass="9067">MNREITVINHENTPEVAFLEAAEATHNNIDNPNPTVLSIIKLAKYGKDMTDHLPTWIESVLLGWEDTSAKTHRNISTNRQ</sequence>
<dbReference type="OrthoDB" id="10465540at2759"/>
<accession>A0A9P0DYK8</accession>
<dbReference type="Proteomes" id="UP001152798">
    <property type="component" value="Chromosome 1"/>
</dbReference>
<gene>
    <name evidence="1" type="ORF">NEZAVI_LOCUS1648</name>
</gene>
<evidence type="ECO:0000313" key="2">
    <source>
        <dbReference type="Proteomes" id="UP001152798"/>
    </source>
</evidence>
<evidence type="ECO:0000313" key="1">
    <source>
        <dbReference type="EMBL" id="CAH1390444.1"/>
    </source>
</evidence>
<keyword evidence="2" id="KW-1185">Reference proteome</keyword>